<proteinExistence type="predicted"/>
<protein>
    <submittedName>
        <fullName evidence="2">Uncharacterized protein</fullName>
    </submittedName>
</protein>
<feature type="compositionally biased region" description="Basic and acidic residues" evidence="1">
    <location>
        <begin position="217"/>
        <end position="232"/>
    </location>
</feature>
<keyword evidence="3" id="KW-1185">Reference proteome</keyword>
<evidence type="ECO:0000313" key="3">
    <source>
        <dbReference type="Proteomes" id="UP000824890"/>
    </source>
</evidence>
<feature type="non-terminal residue" evidence="2">
    <location>
        <position position="1"/>
    </location>
</feature>
<feature type="region of interest" description="Disordered" evidence="1">
    <location>
        <begin position="51"/>
        <end position="79"/>
    </location>
</feature>
<evidence type="ECO:0000313" key="2">
    <source>
        <dbReference type="EMBL" id="KAH0867626.1"/>
    </source>
</evidence>
<dbReference type="EMBL" id="JAGKQM010000017">
    <property type="protein sequence ID" value="KAH0867626.1"/>
    <property type="molecule type" value="Genomic_DNA"/>
</dbReference>
<sequence>KSSEEGDIEFKTKLECVKKAFPTNWRIVTQGDVERQPSPTRAIKLFSIASSGPVQTAPQDNKPVSKLKQSLGNRPEKTSPFIERRHGYKVLFSVEEEVETVSKHSVSTETIFIKESTRGLETTIRFTGDGEYLGDTPKVEMGGEETGTSNGGDGCSPEQVVETQQIFSETQRRLPNRYTFEMNKVVADRGALKLNRHRDSSPESLVNGGIPTTQDFKMPETMDEGRDCDGRRSGIRNGGAVESPPESHGSGDTDTETGIHISSSHGKRQSRLRFVAEIPTPAAGGLTGVEIVDGRRLLDIWTRESIRANSDT</sequence>
<gene>
    <name evidence="2" type="ORF">HID58_074648</name>
</gene>
<accession>A0ABQ7YKF7</accession>
<name>A0ABQ7YKF7_BRANA</name>
<feature type="region of interest" description="Disordered" evidence="1">
    <location>
        <begin position="197"/>
        <end position="270"/>
    </location>
</feature>
<evidence type="ECO:0000256" key="1">
    <source>
        <dbReference type="SAM" id="MobiDB-lite"/>
    </source>
</evidence>
<dbReference type="Proteomes" id="UP000824890">
    <property type="component" value="Unassembled WGS sequence"/>
</dbReference>
<reference evidence="2 3" key="1">
    <citation type="submission" date="2021-05" db="EMBL/GenBank/DDBJ databases">
        <title>Genome Assembly of Synthetic Allotetraploid Brassica napus Reveals Homoeologous Exchanges between Subgenomes.</title>
        <authorList>
            <person name="Davis J.T."/>
        </authorList>
    </citation>
    <scope>NUCLEOTIDE SEQUENCE [LARGE SCALE GENOMIC DNA]</scope>
    <source>
        <strain evidence="3">cv. Da-Ae</strain>
        <tissue evidence="2">Seedling</tissue>
    </source>
</reference>
<comment type="caution">
    <text evidence="2">The sequence shown here is derived from an EMBL/GenBank/DDBJ whole genome shotgun (WGS) entry which is preliminary data.</text>
</comment>
<organism evidence="2 3">
    <name type="scientific">Brassica napus</name>
    <name type="common">Rape</name>
    <dbReference type="NCBI Taxonomy" id="3708"/>
    <lineage>
        <taxon>Eukaryota</taxon>
        <taxon>Viridiplantae</taxon>
        <taxon>Streptophyta</taxon>
        <taxon>Embryophyta</taxon>
        <taxon>Tracheophyta</taxon>
        <taxon>Spermatophyta</taxon>
        <taxon>Magnoliopsida</taxon>
        <taxon>eudicotyledons</taxon>
        <taxon>Gunneridae</taxon>
        <taxon>Pentapetalae</taxon>
        <taxon>rosids</taxon>
        <taxon>malvids</taxon>
        <taxon>Brassicales</taxon>
        <taxon>Brassicaceae</taxon>
        <taxon>Brassiceae</taxon>
        <taxon>Brassica</taxon>
    </lineage>
</organism>